<reference evidence="2" key="1">
    <citation type="submission" date="2020-10" db="EMBL/GenBank/DDBJ databases">
        <authorList>
            <person name="Gilroy R."/>
        </authorList>
    </citation>
    <scope>NUCLEOTIDE SEQUENCE</scope>
    <source>
        <strain evidence="2">ChiW3-316</strain>
    </source>
</reference>
<evidence type="ECO:0000259" key="1">
    <source>
        <dbReference type="Pfam" id="PF12697"/>
    </source>
</evidence>
<proteinExistence type="predicted"/>
<accession>A0A9D1SAZ7</accession>
<dbReference type="Proteomes" id="UP000824107">
    <property type="component" value="Unassembled WGS sequence"/>
</dbReference>
<dbReference type="AlphaFoldDB" id="A0A9D1SAZ7"/>
<reference evidence="2" key="2">
    <citation type="journal article" date="2021" name="PeerJ">
        <title>Extensive microbial diversity within the chicken gut microbiome revealed by metagenomics and culture.</title>
        <authorList>
            <person name="Gilroy R."/>
            <person name="Ravi A."/>
            <person name="Getino M."/>
            <person name="Pursley I."/>
            <person name="Horton D.L."/>
            <person name="Alikhan N.F."/>
            <person name="Baker D."/>
            <person name="Gharbi K."/>
            <person name="Hall N."/>
            <person name="Watson M."/>
            <person name="Adriaenssens E.M."/>
            <person name="Foster-Nyarko E."/>
            <person name="Jarju S."/>
            <person name="Secka A."/>
            <person name="Antonio M."/>
            <person name="Oren A."/>
            <person name="Chaudhuri R.R."/>
            <person name="La Ragione R."/>
            <person name="Hildebrand F."/>
            <person name="Pallen M.J."/>
        </authorList>
    </citation>
    <scope>NUCLEOTIDE SEQUENCE</scope>
    <source>
        <strain evidence="2">ChiW3-316</strain>
    </source>
</reference>
<dbReference type="PANTHER" id="PTHR46438:SF11">
    <property type="entry name" value="LIPASE-RELATED"/>
    <property type="match status" value="1"/>
</dbReference>
<dbReference type="EMBL" id="DVNC01000046">
    <property type="protein sequence ID" value="HIU53764.1"/>
    <property type="molecule type" value="Genomic_DNA"/>
</dbReference>
<dbReference type="InterPro" id="IPR000073">
    <property type="entry name" value="AB_hydrolase_1"/>
</dbReference>
<dbReference type="GO" id="GO:0016787">
    <property type="term" value="F:hydrolase activity"/>
    <property type="evidence" value="ECO:0007669"/>
    <property type="project" value="UniProtKB-KW"/>
</dbReference>
<dbReference type="Gene3D" id="3.40.50.1820">
    <property type="entry name" value="alpha/beta hydrolase"/>
    <property type="match status" value="1"/>
</dbReference>
<evidence type="ECO:0000313" key="2">
    <source>
        <dbReference type="EMBL" id="HIU53764.1"/>
    </source>
</evidence>
<gene>
    <name evidence="2" type="ORF">IAD20_06755</name>
</gene>
<name>A0A9D1SAZ7_9PROT</name>
<dbReference type="InterPro" id="IPR029058">
    <property type="entry name" value="AB_hydrolase_fold"/>
</dbReference>
<dbReference type="InterPro" id="IPR000639">
    <property type="entry name" value="Epox_hydrolase-like"/>
</dbReference>
<dbReference type="Pfam" id="PF12697">
    <property type="entry name" value="Abhydrolase_6"/>
    <property type="match status" value="1"/>
</dbReference>
<protein>
    <submittedName>
        <fullName evidence="2">Alpha/beta hydrolase</fullName>
    </submittedName>
</protein>
<evidence type="ECO:0000313" key="3">
    <source>
        <dbReference type="Proteomes" id="UP000824107"/>
    </source>
</evidence>
<feature type="domain" description="AB hydrolase-1" evidence="1">
    <location>
        <begin position="23"/>
        <end position="247"/>
    </location>
</feature>
<dbReference type="SUPFAM" id="SSF53474">
    <property type="entry name" value="alpha/beta-Hydrolases"/>
    <property type="match status" value="1"/>
</dbReference>
<sequence length="257" mass="28458">MYTTIKGLKINYREAGEGDLVCLLHGWGADSSLYENIMNVIAARYKVVAPDFPGFGGSEEPPAAWSVDDYADFVVEFLHQFKRKKVILLGHSYGGRVIIKLSARKNLPFAIVKNILVDAAGIMPHRSLAYKLRVRLYKLGKAVLNFPLMTKLFPDALNRFQKKFGSADYAAASPVMRGSLVKAVNEDLEPLLPQITAETLLIWGDKDTATPLSDGRKMEKQIKGSGLVVFSGAGHYSFLEQPYLFAKVIKSFLNIGD</sequence>
<dbReference type="PRINTS" id="PR00111">
    <property type="entry name" value="ABHYDROLASE"/>
</dbReference>
<organism evidence="2 3">
    <name type="scientific">Candidatus Scatocola faecipullorum</name>
    <dbReference type="NCBI Taxonomy" id="2840917"/>
    <lineage>
        <taxon>Bacteria</taxon>
        <taxon>Pseudomonadati</taxon>
        <taxon>Pseudomonadota</taxon>
        <taxon>Alphaproteobacteria</taxon>
        <taxon>Rhodospirillales</taxon>
        <taxon>Rhodospirillaceae</taxon>
        <taxon>Rhodospirillaceae incertae sedis</taxon>
        <taxon>Candidatus Scatocola</taxon>
    </lineage>
</organism>
<dbReference type="PANTHER" id="PTHR46438">
    <property type="entry name" value="ALPHA/BETA-HYDROLASES SUPERFAMILY PROTEIN"/>
    <property type="match status" value="1"/>
</dbReference>
<dbReference type="PRINTS" id="PR00412">
    <property type="entry name" value="EPOXHYDRLASE"/>
</dbReference>
<comment type="caution">
    <text evidence="2">The sequence shown here is derived from an EMBL/GenBank/DDBJ whole genome shotgun (WGS) entry which is preliminary data.</text>
</comment>
<keyword evidence="2" id="KW-0378">Hydrolase</keyword>